<keyword evidence="3" id="KW-0963">Cytoplasm</keyword>
<evidence type="ECO:0000313" key="5">
    <source>
        <dbReference type="EMBL" id="KAG9510380.1"/>
    </source>
</evidence>
<name>A0ABQ7SAC5_9ACAR</name>
<evidence type="ECO:0000256" key="1">
    <source>
        <dbReference type="ARBA" id="ARBA00004496"/>
    </source>
</evidence>
<dbReference type="InterPro" id="IPR028133">
    <property type="entry name" value="Dynamitin"/>
</dbReference>
<evidence type="ECO:0000256" key="3">
    <source>
        <dbReference type="ARBA" id="ARBA00022490"/>
    </source>
</evidence>
<comment type="subcellular location">
    <subcellularLocation>
        <location evidence="1">Cytoplasm</location>
    </subcellularLocation>
</comment>
<evidence type="ECO:0000313" key="6">
    <source>
        <dbReference type="Proteomes" id="UP000825002"/>
    </source>
</evidence>
<keyword evidence="6" id="KW-1185">Reference proteome</keyword>
<sequence>MSAKTLRLESERVIDQPEVYETGLVDQHYQLQHLETDENSSAVETINVNVKQAYSHFAQRENKVAEFYVQHHGHWKIAPAGADDETDLEKYHRLTSEVNDLVSKIAKKTKSNGPFTEESSLSLTMIASNLEVLSSQLNEMTIAADDSADAQIVTSMGDIVSRFEKFDQTTSSGVDDHSKHSQSTRQLVKLNRIEQRIKSLEDIVGLDEQKMRSLKVLTLGENLTEATESLSSHLQYLKPERFARVHNDLDILIKKLERVEEKFKADPSEKNRAEIDQLCDMVTLTDKYRALVPTLMNRLKFVESTHQKAAEMASTITHLESVQDQISHSVKSNEKELKTLKEVFSTNIEIIKGLSTDISTRISAIN</sequence>
<gene>
    <name evidence="5" type="primary">DCTN2-p50</name>
    <name evidence="5" type="ORF">GZH46_01077</name>
</gene>
<keyword evidence="4" id="KW-0243">Dynein</keyword>
<protein>
    <submittedName>
        <fullName evidence="5">Dynactin subunit 2</fullName>
    </submittedName>
</protein>
<organism evidence="5 6">
    <name type="scientific">Fragariocoptes setiger</name>
    <dbReference type="NCBI Taxonomy" id="1670756"/>
    <lineage>
        <taxon>Eukaryota</taxon>
        <taxon>Metazoa</taxon>
        <taxon>Ecdysozoa</taxon>
        <taxon>Arthropoda</taxon>
        <taxon>Chelicerata</taxon>
        <taxon>Arachnida</taxon>
        <taxon>Acari</taxon>
        <taxon>Acariformes</taxon>
        <taxon>Trombidiformes</taxon>
        <taxon>Prostigmata</taxon>
        <taxon>Eupodina</taxon>
        <taxon>Eriophyoidea</taxon>
        <taxon>Phytoptidae</taxon>
        <taxon>Fragariocoptes</taxon>
    </lineage>
</organism>
<comment type="caution">
    <text evidence="5">The sequence shown here is derived from an EMBL/GenBank/DDBJ whole genome shotgun (WGS) entry which is preliminary data.</text>
</comment>
<dbReference type="Proteomes" id="UP000825002">
    <property type="component" value="Unassembled WGS sequence"/>
</dbReference>
<dbReference type="PANTHER" id="PTHR15346">
    <property type="entry name" value="DYNACTIN SUBUNIT"/>
    <property type="match status" value="1"/>
</dbReference>
<evidence type="ECO:0000256" key="2">
    <source>
        <dbReference type="ARBA" id="ARBA00006176"/>
    </source>
</evidence>
<proteinExistence type="inferred from homology"/>
<dbReference type="EMBL" id="JAIFTH010000159">
    <property type="protein sequence ID" value="KAG9510380.1"/>
    <property type="molecule type" value="Genomic_DNA"/>
</dbReference>
<comment type="similarity">
    <text evidence="2">Belongs to the dynactin subunit 2 family.</text>
</comment>
<evidence type="ECO:0000256" key="4">
    <source>
        <dbReference type="ARBA" id="ARBA00023017"/>
    </source>
</evidence>
<accession>A0ABQ7SAC5</accession>
<reference evidence="5 6" key="1">
    <citation type="submission" date="2020-10" db="EMBL/GenBank/DDBJ databases">
        <authorList>
            <person name="Klimov P.B."/>
            <person name="Dyachkov S.M."/>
            <person name="Chetverikov P.E."/>
        </authorList>
    </citation>
    <scope>NUCLEOTIDE SEQUENCE [LARGE SCALE GENOMIC DNA]</scope>
    <source>
        <strain evidence="5">BMOC 18-1129-001#AD2665</strain>
        <tissue evidence="5">Entire mites</tissue>
    </source>
</reference>
<dbReference type="Pfam" id="PF04912">
    <property type="entry name" value="Dynamitin"/>
    <property type="match status" value="1"/>
</dbReference>